<feature type="compositionally biased region" description="Basic and acidic residues" evidence="1">
    <location>
        <begin position="61"/>
        <end position="84"/>
    </location>
</feature>
<proteinExistence type="predicted"/>
<evidence type="ECO:0000256" key="1">
    <source>
        <dbReference type="SAM" id="MobiDB-lite"/>
    </source>
</evidence>
<gene>
    <name evidence="2" type="ORF">B1B_02316</name>
</gene>
<feature type="non-terminal residue" evidence="2">
    <location>
        <position position="84"/>
    </location>
</feature>
<dbReference type="Pfam" id="PF07592">
    <property type="entry name" value="DDE_Tnp_ISAZ013"/>
    <property type="match status" value="1"/>
</dbReference>
<accession>T1CY92</accession>
<protein>
    <submittedName>
        <fullName evidence="2">Transposase, Rhodopirellula-type</fullName>
    </submittedName>
</protein>
<dbReference type="EMBL" id="AUZY01001369">
    <property type="protein sequence ID" value="EQD75085.1"/>
    <property type="molecule type" value="Genomic_DNA"/>
</dbReference>
<feature type="non-terminal residue" evidence="2">
    <location>
        <position position="1"/>
    </location>
</feature>
<name>T1CY92_9ZZZZ</name>
<comment type="caution">
    <text evidence="2">The sequence shown here is derived from an EMBL/GenBank/DDBJ whole genome shotgun (WGS) entry which is preliminary data.</text>
</comment>
<dbReference type="InterPro" id="IPR011518">
    <property type="entry name" value="Transposase_36"/>
</dbReference>
<feature type="region of interest" description="Disordered" evidence="1">
    <location>
        <begin position="60"/>
        <end position="84"/>
    </location>
</feature>
<dbReference type="AlphaFoldDB" id="T1CY92"/>
<reference evidence="2" key="1">
    <citation type="submission" date="2013-08" db="EMBL/GenBank/DDBJ databases">
        <authorList>
            <person name="Mendez C."/>
            <person name="Richter M."/>
            <person name="Ferrer M."/>
            <person name="Sanchez J."/>
        </authorList>
    </citation>
    <scope>NUCLEOTIDE SEQUENCE</scope>
</reference>
<organism evidence="2">
    <name type="scientific">mine drainage metagenome</name>
    <dbReference type="NCBI Taxonomy" id="410659"/>
    <lineage>
        <taxon>unclassified sequences</taxon>
        <taxon>metagenomes</taxon>
        <taxon>ecological metagenomes</taxon>
    </lineage>
</organism>
<sequence>AALRQLVDENTAGSPMKALLWTHKSTRNLAAELGRHGHAVSPNTVGRLLETLGYSLQVNAKNKEGRSPPERDLQFRHINERVAT</sequence>
<reference evidence="2" key="2">
    <citation type="journal article" date="2014" name="ISME J.">
        <title>Microbial stratification in low pH oxic and suboxic macroscopic growths along an acid mine drainage.</title>
        <authorList>
            <person name="Mendez-Garcia C."/>
            <person name="Mesa V."/>
            <person name="Sprenger R.R."/>
            <person name="Richter M."/>
            <person name="Diez M.S."/>
            <person name="Solano J."/>
            <person name="Bargiela R."/>
            <person name="Golyshina O.V."/>
            <person name="Manteca A."/>
            <person name="Ramos J.L."/>
            <person name="Gallego J.R."/>
            <person name="Llorente I."/>
            <person name="Martins Dos Santos V.A."/>
            <person name="Jensen O.N."/>
            <person name="Pelaez A.I."/>
            <person name="Sanchez J."/>
            <person name="Ferrer M."/>
        </authorList>
    </citation>
    <scope>NUCLEOTIDE SEQUENCE</scope>
</reference>
<evidence type="ECO:0000313" key="2">
    <source>
        <dbReference type="EMBL" id="EQD75085.1"/>
    </source>
</evidence>